<feature type="region of interest" description="Disordered" evidence="1">
    <location>
        <begin position="39"/>
        <end position="61"/>
    </location>
</feature>
<dbReference type="PANTHER" id="PTHR38790">
    <property type="entry name" value="2EXR DOMAIN-CONTAINING PROTEIN-RELATED"/>
    <property type="match status" value="1"/>
</dbReference>
<gene>
    <name evidence="3" type="ORF">M409DRAFT_24500</name>
</gene>
<dbReference type="Pfam" id="PF24864">
    <property type="entry name" value="DUF7730"/>
    <property type="match status" value="1"/>
</dbReference>
<dbReference type="AlphaFoldDB" id="A0A6A6CEL0"/>
<name>A0A6A6CEL0_ZASCE</name>
<dbReference type="InterPro" id="IPR056632">
    <property type="entry name" value="DUF7730"/>
</dbReference>
<feature type="domain" description="DUF7730" evidence="2">
    <location>
        <begin position="11"/>
        <end position="149"/>
    </location>
</feature>
<sequence>MDQTNDKPFPFLSLPGELREKIYTHLLVRHRILISYNQTLPSRRDHQQATPSKKPKPKPTLKGLVAITSLATSPKTTSTTTFELPTPYATRNTAALLLTSRQLHHEGTHTLYTHNVFDFKTMPAVQPFLSLIGPRNRSLLTSIRLSSWNRLGWKLALNALAETNVREVEIAVWKFDTYEAQWEGFLRELGEGLGGEVGNVRFCVGGGEVWERGRGNVLGSGDVEAVGCRVRRGDWGVVRGC</sequence>
<evidence type="ECO:0000313" key="3">
    <source>
        <dbReference type="EMBL" id="KAF2165113.1"/>
    </source>
</evidence>
<keyword evidence="4" id="KW-1185">Reference proteome</keyword>
<protein>
    <recommendedName>
        <fullName evidence="2">DUF7730 domain-containing protein</fullName>
    </recommendedName>
</protein>
<evidence type="ECO:0000259" key="2">
    <source>
        <dbReference type="Pfam" id="PF24864"/>
    </source>
</evidence>
<dbReference type="EMBL" id="ML993601">
    <property type="protein sequence ID" value="KAF2165113.1"/>
    <property type="molecule type" value="Genomic_DNA"/>
</dbReference>
<evidence type="ECO:0000256" key="1">
    <source>
        <dbReference type="SAM" id="MobiDB-lite"/>
    </source>
</evidence>
<organism evidence="3 4">
    <name type="scientific">Zasmidium cellare ATCC 36951</name>
    <dbReference type="NCBI Taxonomy" id="1080233"/>
    <lineage>
        <taxon>Eukaryota</taxon>
        <taxon>Fungi</taxon>
        <taxon>Dikarya</taxon>
        <taxon>Ascomycota</taxon>
        <taxon>Pezizomycotina</taxon>
        <taxon>Dothideomycetes</taxon>
        <taxon>Dothideomycetidae</taxon>
        <taxon>Mycosphaerellales</taxon>
        <taxon>Mycosphaerellaceae</taxon>
        <taxon>Zasmidium</taxon>
    </lineage>
</organism>
<dbReference type="OrthoDB" id="5397846at2759"/>
<proteinExistence type="predicted"/>
<reference evidence="3" key="1">
    <citation type="journal article" date="2020" name="Stud. Mycol.">
        <title>101 Dothideomycetes genomes: a test case for predicting lifestyles and emergence of pathogens.</title>
        <authorList>
            <person name="Haridas S."/>
            <person name="Albert R."/>
            <person name="Binder M."/>
            <person name="Bloem J."/>
            <person name="Labutti K."/>
            <person name="Salamov A."/>
            <person name="Andreopoulos B."/>
            <person name="Baker S."/>
            <person name="Barry K."/>
            <person name="Bills G."/>
            <person name="Bluhm B."/>
            <person name="Cannon C."/>
            <person name="Castanera R."/>
            <person name="Culley D."/>
            <person name="Daum C."/>
            <person name="Ezra D."/>
            <person name="Gonzalez J."/>
            <person name="Henrissat B."/>
            <person name="Kuo A."/>
            <person name="Liang C."/>
            <person name="Lipzen A."/>
            <person name="Lutzoni F."/>
            <person name="Magnuson J."/>
            <person name="Mondo S."/>
            <person name="Nolan M."/>
            <person name="Ohm R."/>
            <person name="Pangilinan J."/>
            <person name="Park H.-J."/>
            <person name="Ramirez L."/>
            <person name="Alfaro M."/>
            <person name="Sun H."/>
            <person name="Tritt A."/>
            <person name="Yoshinaga Y."/>
            <person name="Zwiers L.-H."/>
            <person name="Turgeon B."/>
            <person name="Goodwin S."/>
            <person name="Spatafora J."/>
            <person name="Crous P."/>
            <person name="Grigoriev I."/>
        </authorList>
    </citation>
    <scope>NUCLEOTIDE SEQUENCE</scope>
    <source>
        <strain evidence="3">ATCC 36951</strain>
    </source>
</reference>
<dbReference type="RefSeq" id="XP_033666002.1">
    <property type="nucleotide sequence ID" value="XM_033807267.1"/>
</dbReference>
<evidence type="ECO:0000313" key="4">
    <source>
        <dbReference type="Proteomes" id="UP000799537"/>
    </source>
</evidence>
<accession>A0A6A6CEL0</accession>
<dbReference type="GeneID" id="54560539"/>
<dbReference type="Proteomes" id="UP000799537">
    <property type="component" value="Unassembled WGS sequence"/>
</dbReference>